<feature type="compositionally biased region" description="Polar residues" evidence="2">
    <location>
        <begin position="211"/>
        <end position="220"/>
    </location>
</feature>
<dbReference type="PANTHER" id="PTHR34606">
    <property type="entry name" value="BON DOMAIN-CONTAINING PROTEIN"/>
    <property type="match status" value="1"/>
</dbReference>
<keyword evidence="1" id="KW-0732">Signal</keyword>
<sequence length="243" mass="26778">MNFSVVRSFLTIFLSASILSGCASAIIVGAGTGVNIVHDRRTAGTVIEDQTIEFKASARIRRHRDLSSHSHINITSYNRVVLITGEAETNEIRDRIASVVSETPSVRRIHNEITIGLSASTGSRLRDSWITTKAKTSLFKIKKQGFDPTRIKITTENNTVYLMGLVTREEGSAAANRIKNLKGVKRVIKIFEYISHNAQAKSHDSQPKPHTANTSNSTHSAKQDSHNKPSSESRESTPVKSQQ</sequence>
<evidence type="ECO:0000256" key="2">
    <source>
        <dbReference type="SAM" id="MobiDB-lite"/>
    </source>
</evidence>
<name>A0A3B0YU13_9ZZZZ</name>
<feature type="region of interest" description="Disordered" evidence="2">
    <location>
        <begin position="198"/>
        <end position="243"/>
    </location>
</feature>
<dbReference type="Pfam" id="PF04972">
    <property type="entry name" value="BON"/>
    <property type="match status" value="2"/>
</dbReference>
<evidence type="ECO:0000256" key="1">
    <source>
        <dbReference type="ARBA" id="ARBA00022729"/>
    </source>
</evidence>
<protein>
    <submittedName>
        <fullName evidence="4">21 kDa hemolysin</fullName>
    </submittedName>
</protein>
<dbReference type="PANTHER" id="PTHR34606:SF4">
    <property type="entry name" value="OUTER MEMBRANE LIPOPROTEIN DOLP"/>
    <property type="match status" value="1"/>
</dbReference>
<gene>
    <name evidence="4" type="ORF">MNBD_GAMMA12-1758</name>
</gene>
<feature type="compositionally biased region" description="Basic and acidic residues" evidence="2">
    <location>
        <begin position="221"/>
        <end position="237"/>
    </location>
</feature>
<reference evidence="4" key="1">
    <citation type="submission" date="2018-06" db="EMBL/GenBank/DDBJ databases">
        <authorList>
            <person name="Zhirakovskaya E."/>
        </authorList>
    </citation>
    <scope>NUCLEOTIDE SEQUENCE</scope>
</reference>
<dbReference type="SMART" id="SM00749">
    <property type="entry name" value="BON"/>
    <property type="match status" value="2"/>
</dbReference>
<dbReference type="AlphaFoldDB" id="A0A3B0YU13"/>
<dbReference type="InterPro" id="IPR014004">
    <property type="entry name" value="Transpt-assoc_nodulatn_dom_bac"/>
</dbReference>
<dbReference type="InterPro" id="IPR007055">
    <property type="entry name" value="BON_dom"/>
</dbReference>
<accession>A0A3B0YU13</accession>
<dbReference type="InterPro" id="IPR051686">
    <property type="entry name" value="Lipoprotein_DolP"/>
</dbReference>
<dbReference type="PROSITE" id="PS51257">
    <property type="entry name" value="PROKAR_LIPOPROTEIN"/>
    <property type="match status" value="1"/>
</dbReference>
<feature type="domain" description="BON" evidence="3">
    <location>
        <begin position="48"/>
        <end position="117"/>
    </location>
</feature>
<organism evidence="4">
    <name type="scientific">hydrothermal vent metagenome</name>
    <dbReference type="NCBI Taxonomy" id="652676"/>
    <lineage>
        <taxon>unclassified sequences</taxon>
        <taxon>metagenomes</taxon>
        <taxon>ecological metagenomes</taxon>
    </lineage>
</organism>
<dbReference type="Gene3D" id="3.30.1340.30">
    <property type="match status" value="1"/>
</dbReference>
<dbReference type="PROSITE" id="PS50914">
    <property type="entry name" value="BON"/>
    <property type="match status" value="1"/>
</dbReference>
<evidence type="ECO:0000259" key="3">
    <source>
        <dbReference type="PROSITE" id="PS50914"/>
    </source>
</evidence>
<proteinExistence type="predicted"/>
<evidence type="ECO:0000313" key="4">
    <source>
        <dbReference type="EMBL" id="VAW72374.1"/>
    </source>
</evidence>
<dbReference type="EMBL" id="UOFL01000036">
    <property type="protein sequence ID" value="VAW72374.1"/>
    <property type="molecule type" value="Genomic_DNA"/>
</dbReference>